<evidence type="ECO:0000313" key="2">
    <source>
        <dbReference type="EMBL" id="AVZ73512.1"/>
    </source>
</evidence>
<feature type="region of interest" description="Disordered" evidence="1">
    <location>
        <begin position="1"/>
        <end position="61"/>
    </location>
</feature>
<dbReference type="GeneID" id="55656836"/>
<dbReference type="RefSeq" id="WP_108149189.1">
    <property type="nucleotide sequence ID" value="NZ_CP026304.1"/>
</dbReference>
<dbReference type="Proteomes" id="UP000244201">
    <property type="component" value="Chromosome"/>
</dbReference>
<feature type="compositionally biased region" description="Basic and acidic residues" evidence="1">
    <location>
        <begin position="25"/>
        <end position="61"/>
    </location>
</feature>
<sequence>MGTKDQSQDMAKQRREQPKPTPPGSKHDKAWERTMQGDELDRPTEEMMREAEDKLHQDYRD</sequence>
<name>A0A2R4T319_9ACTN</name>
<proteinExistence type="predicted"/>
<keyword evidence="3" id="KW-1185">Reference proteome</keyword>
<evidence type="ECO:0000256" key="1">
    <source>
        <dbReference type="SAM" id="MobiDB-lite"/>
    </source>
</evidence>
<evidence type="ECO:0000313" key="3">
    <source>
        <dbReference type="Proteomes" id="UP000244201"/>
    </source>
</evidence>
<dbReference type="KEGG" id="slk:SLUN_16315"/>
<reference evidence="2 3" key="1">
    <citation type="submission" date="2018-01" db="EMBL/GenBank/DDBJ databases">
        <title>Complete genome sequence of Streptomyces lunaelactis MM109T, a Ferroverdin A producer isolated from cave moonmilk deposits.</title>
        <authorList>
            <person name="Naome A."/>
            <person name="Martinet L."/>
            <person name="Maciejewska M."/>
            <person name="Anderssen S."/>
            <person name="Adam D."/>
            <person name="Tenconi E."/>
            <person name="Deflandre B."/>
            <person name="Arguelles-Arias A."/>
            <person name="Calusinska M."/>
            <person name="Copieters W."/>
            <person name="Karim L."/>
            <person name="Hanikenne M."/>
            <person name="Baurain D."/>
            <person name="van Wezel G."/>
            <person name="Smargiasso N."/>
            <person name="de Pauw E."/>
            <person name="Delfosse P."/>
            <person name="Rigali S."/>
        </authorList>
    </citation>
    <scope>NUCLEOTIDE SEQUENCE [LARGE SCALE GENOMIC DNA]</scope>
    <source>
        <strain evidence="2 3">MM109</strain>
    </source>
</reference>
<feature type="compositionally biased region" description="Polar residues" evidence="1">
    <location>
        <begin position="1"/>
        <end position="10"/>
    </location>
</feature>
<dbReference type="EMBL" id="CP026304">
    <property type="protein sequence ID" value="AVZ73512.1"/>
    <property type="molecule type" value="Genomic_DNA"/>
</dbReference>
<organism evidence="2 3">
    <name type="scientific">Streptomyces lunaelactis</name>
    <dbReference type="NCBI Taxonomy" id="1535768"/>
    <lineage>
        <taxon>Bacteria</taxon>
        <taxon>Bacillati</taxon>
        <taxon>Actinomycetota</taxon>
        <taxon>Actinomycetes</taxon>
        <taxon>Kitasatosporales</taxon>
        <taxon>Streptomycetaceae</taxon>
        <taxon>Streptomyces</taxon>
    </lineage>
</organism>
<protein>
    <submittedName>
        <fullName evidence="2">Uncharacterized protein</fullName>
    </submittedName>
</protein>
<gene>
    <name evidence="2" type="ORF">SLUN_16315</name>
</gene>
<dbReference type="AlphaFoldDB" id="A0A2R4T319"/>
<accession>A0A2R4T319</accession>